<comment type="caution">
    <text evidence="3">The sequence shown here is derived from an EMBL/GenBank/DDBJ whole genome shotgun (WGS) entry which is preliminary data.</text>
</comment>
<evidence type="ECO:0000259" key="2">
    <source>
        <dbReference type="Pfam" id="PF20882"/>
    </source>
</evidence>
<reference evidence="3" key="2">
    <citation type="submission" date="2020-01" db="EMBL/GenBank/DDBJ databases">
        <authorList>
            <person name="Perkins V."/>
            <person name="Lessard M.-H."/>
            <person name="Dugat-Bony E."/>
            <person name="Frenette M."/>
            <person name="Labrie S."/>
        </authorList>
    </citation>
    <scope>NUCLEOTIDE SEQUENCE</scope>
    <source>
        <strain evidence="3">LMA-70</strain>
    </source>
</reference>
<feature type="region of interest" description="Disordered" evidence="1">
    <location>
        <begin position="199"/>
        <end position="223"/>
    </location>
</feature>
<reference evidence="3" key="1">
    <citation type="journal article" date="2020" name="Front. Microbiol.">
        <title>Phenotypic and Genetic Characterization of the Cheese Ripening Yeast Geotrichum candidum.</title>
        <authorList>
            <person name="Perkins V."/>
            <person name="Vignola S."/>
            <person name="Lessard M.H."/>
            <person name="Plante P.L."/>
            <person name="Corbeil J."/>
            <person name="Dugat-Bony E."/>
            <person name="Frenette M."/>
            <person name="Labrie S."/>
        </authorList>
    </citation>
    <scope>NUCLEOTIDE SEQUENCE</scope>
    <source>
        <strain evidence="3">LMA-70</strain>
    </source>
</reference>
<accession>A0A9P5G9C5</accession>
<dbReference type="InterPro" id="IPR037475">
    <property type="entry name" value="Sos7"/>
</dbReference>
<organism evidence="3 4">
    <name type="scientific">Geotrichum candidum</name>
    <name type="common">Oospora lactis</name>
    <name type="synonym">Dipodascus geotrichum</name>
    <dbReference type="NCBI Taxonomy" id="1173061"/>
    <lineage>
        <taxon>Eukaryota</taxon>
        <taxon>Fungi</taxon>
        <taxon>Dikarya</taxon>
        <taxon>Ascomycota</taxon>
        <taxon>Saccharomycotina</taxon>
        <taxon>Dipodascomycetes</taxon>
        <taxon>Dipodascales</taxon>
        <taxon>Dipodascaceae</taxon>
        <taxon>Geotrichum</taxon>
    </lineage>
</organism>
<dbReference type="GO" id="GO:0000776">
    <property type="term" value="C:kinetochore"/>
    <property type="evidence" value="ECO:0007669"/>
    <property type="project" value="InterPro"/>
</dbReference>
<dbReference type="PANTHER" id="PTHR37329:SF1">
    <property type="entry name" value="KINETOCHORE PROTEIN SOS7"/>
    <property type="match status" value="1"/>
</dbReference>
<dbReference type="Pfam" id="PF20882">
    <property type="entry name" value="Sos7"/>
    <property type="match status" value="1"/>
</dbReference>
<sequence>MSVEAETPVSATKAALSTASARPELLYDTEFQALEQIRDTLISMETAPGDFCKKVALIQNNPEENALTGDDNTELDPAAIAGTDPTQIDRAITHQHEQFKNLKLAYLEQETKEKFVRAVVGDPPLVVEASDIAEVETSNAAKKQQLRALKTACAEMEEETVVRAHDVVVDHARMQSEAAEVMELIKELRAMEREAADLEAKHQQKQRELKGDAEDDIPTDPELTLPYEDMQRLVETYTQQTRDLEAATRAPLAAKAEEKERELQAVTRGVVDLRQQRARAKSAARESAAARERELARGLGEKEAVAQWHRNMLVVLERMLGISGFVVESLPPHHQTLPGLSTGKGGAATTTATSKKNLLKLSYAVAAAEVEVFIEEDTSRVVSATVKDPNNRVTPADVERIVAESRNAEPSRFLIQLFSHLQ</sequence>
<name>A0A9P5G9C5_GEOCN</name>
<evidence type="ECO:0000313" key="4">
    <source>
        <dbReference type="Proteomes" id="UP000750522"/>
    </source>
</evidence>
<dbReference type="GO" id="GO:0051315">
    <property type="term" value="P:attachment of mitotic spindle microtubules to kinetochore"/>
    <property type="evidence" value="ECO:0007669"/>
    <property type="project" value="TreeGrafter"/>
</dbReference>
<dbReference type="PANTHER" id="PTHR37329">
    <property type="entry name" value="KINETOCHORE PROTEIN SOS7"/>
    <property type="match status" value="1"/>
</dbReference>
<dbReference type="AlphaFoldDB" id="A0A9P5G9C5"/>
<dbReference type="GO" id="GO:0034501">
    <property type="term" value="P:protein localization to kinetochore"/>
    <property type="evidence" value="ECO:0007669"/>
    <property type="project" value="InterPro"/>
</dbReference>
<feature type="domain" description="Kinetochore protein Sos7 coiled-coil" evidence="2">
    <location>
        <begin position="97"/>
        <end position="169"/>
    </location>
</feature>
<dbReference type="EMBL" id="QQZK01000007">
    <property type="protein sequence ID" value="KAF5104496.1"/>
    <property type="molecule type" value="Genomic_DNA"/>
</dbReference>
<protein>
    <recommendedName>
        <fullName evidence="2">Kinetochore protein Sos7 coiled-coil domain-containing protein</fullName>
    </recommendedName>
</protein>
<dbReference type="Proteomes" id="UP000750522">
    <property type="component" value="Unassembled WGS sequence"/>
</dbReference>
<gene>
    <name evidence="3" type="ORF">DV451_000567</name>
</gene>
<evidence type="ECO:0000256" key="1">
    <source>
        <dbReference type="SAM" id="MobiDB-lite"/>
    </source>
</evidence>
<evidence type="ECO:0000313" key="3">
    <source>
        <dbReference type="EMBL" id="KAF5104496.1"/>
    </source>
</evidence>
<dbReference type="InterPro" id="IPR048781">
    <property type="entry name" value="Sos7_CC"/>
</dbReference>
<feature type="compositionally biased region" description="Basic and acidic residues" evidence="1">
    <location>
        <begin position="199"/>
        <end position="212"/>
    </location>
</feature>
<proteinExistence type="predicted"/>